<organism evidence="4 5">
    <name type="scientific">Zootermopsis nevadensis</name>
    <name type="common">Dampwood termite</name>
    <dbReference type="NCBI Taxonomy" id="136037"/>
    <lineage>
        <taxon>Eukaryota</taxon>
        <taxon>Metazoa</taxon>
        <taxon>Ecdysozoa</taxon>
        <taxon>Arthropoda</taxon>
        <taxon>Hexapoda</taxon>
        <taxon>Insecta</taxon>
        <taxon>Pterygota</taxon>
        <taxon>Neoptera</taxon>
        <taxon>Polyneoptera</taxon>
        <taxon>Dictyoptera</taxon>
        <taxon>Blattodea</taxon>
        <taxon>Blattoidea</taxon>
        <taxon>Termitoidae</taxon>
        <taxon>Termopsidae</taxon>
        <taxon>Zootermopsis</taxon>
    </lineage>
</organism>
<sequence length="160" mass="17220">MKISAVLYHFASNKNLCTIMKRLASPRLLATVSRRCLFCLAATISVSLAQDYLPPSAGGGRGGPRGSSYGPPSNDGPSEPANYEFSYEVRDAPSGNDFGHQESRQGDVAIGMYHVMLPDGRMQIVDYTADNEGYKPKVKYEGTASSAGGYNYPTAGGYKY</sequence>
<name>A0A067R2T5_ZOONE</name>
<dbReference type="STRING" id="136037.A0A067R2T5"/>
<dbReference type="Pfam" id="PF00379">
    <property type="entry name" value="Chitin_bind_4"/>
    <property type="match status" value="1"/>
</dbReference>
<protein>
    <submittedName>
        <fullName evidence="4">Pro-resilin</fullName>
    </submittedName>
</protein>
<keyword evidence="1 2" id="KW-0193">Cuticle</keyword>
<keyword evidence="5" id="KW-1185">Reference proteome</keyword>
<evidence type="ECO:0000256" key="2">
    <source>
        <dbReference type="PROSITE-ProRule" id="PRU00497"/>
    </source>
</evidence>
<dbReference type="OMA" id="KNLCTIM"/>
<feature type="region of interest" description="Disordered" evidence="3">
    <location>
        <begin position="56"/>
        <end position="86"/>
    </location>
</feature>
<dbReference type="PANTHER" id="PTHR12236">
    <property type="entry name" value="STRUCTURAL CONTITUENT OF CUTICLE"/>
    <property type="match status" value="1"/>
</dbReference>
<proteinExistence type="predicted"/>
<dbReference type="GO" id="GO:0031012">
    <property type="term" value="C:extracellular matrix"/>
    <property type="evidence" value="ECO:0007669"/>
    <property type="project" value="TreeGrafter"/>
</dbReference>
<dbReference type="EMBL" id="KK852950">
    <property type="protein sequence ID" value="KDR13348.1"/>
    <property type="molecule type" value="Genomic_DNA"/>
</dbReference>
<evidence type="ECO:0000256" key="1">
    <source>
        <dbReference type="ARBA" id="ARBA00022460"/>
    </source>
</evidence>
<evidence type="ECO:0000256" key="3">
    <source>
        <dbReference type="SAM" id="MobiDB-lite"/>
    </source>
</evidence>
<dbReference type="InParanoid" id="A0A067R2T5"/>
<dbReference type="PROSITE" id="PS51155">
    <property type="entry name" value="CHIT_BIND_RR_2"/>
    <property type="match status" value="1"/>
</dbReference>
<dbReference type="PROSITE" id="PS00233">
    <property type="entry name" value="CHIT_BIND_RR_1"/>
    <property type="match status" value="1"/>
</dbReference>
<dbReference type="PANTHER" id="PTHR12236:SF98">
    <property type="entry name" value="CUTICULAR PROTEIN 56F"/>
    <property type="match status" value="1"/>
</dbReference>
<dbReference type="InterPro" id="IPR051217">
    <property type="entry name" value="Insect_Cuticle_Struc_Prot"/>
</dbReference>
<dbReference type="GO" id="GO:0005615">
    <property type="term" value="C:extracellular space"/>
    <property type="evidence" value="ECO:0007669"/>
    <property type="project" value="TreeGrafter"/>
</dbReference>
<dbReference type="eggNOG" id="ENOG502S5F7">
    <property type="taxonomic scope" value="Eukaryota"/>
</dbReference>
<evidence type="ECO:0000313" key="4">
    <source>
        <dbReference type="EMBL" id="KDR13348.1"/>
    </source>
</evidence>
<gene>
    <name evidence="4" type="ORF">L798_12608</name>
</gene>
<dbReference type="GO" id="GO:0042302">
    <property type="term" value="F:structural constituent of cuticle"/>
    <property type="evidence" value="ECO:0007669"/>
    <property type="project" value="UniProtKB-UniRule"/>
</dbReference>
<dbReference type="InterPro" id="IPR000618">
    <property type="entry name" value="Insect_cuticle"/>
</dbReference>
<accession>A0A067R2T5</accession>
<evidence type="ECO:0000313" key="5">
    <source>
        <dbReference type="Proteomes" id="UP000027135"/>
    </source>
</evidence>
<dbReference type="InterPro" id="IPR031311">
    <property type="entry name" value="CHIT_BIND_RR_consensus"/>
</dbReference>
<dbReference type="Proteomes" id="UP000027135">
    <property type="component" value="Unassembled WGS sequence"/>
</dbReference>
<reference evidence="4 5" key="1">
    <citation type="journal article" date="2014" name="Nat. Commun.">
        <title>Molecular traces of alternative social organization in a termite genome.</title>
        <authorList>
            <person name="Terrapon N."/>
            <person name="Li C."/>
            <person name="Robertson H.M."/>
            <person name="Ji L."/>
            <person name="Meng X."/>
            <person name="Booth W."/>
            <person name="Chen Z."/>
            <person name="Childers C.P."/>
            <person name="Glastad K.M."/>
            <person name="Gokhale K."/>
            <person name="Gowin J."/>
            <person name="Gronenberg W."/>
            <person name="Hermansen R.A."/>
            <person name="Hu H."/>
            <person name="Hunt B.G."/>
            <person name="Huylmans A.K."/>
            <person name="Khalil S.M."/>
            <person name="Mitchell R.D."/>
            <person name="Munoz-Torres M.C."/>
            <person name="Mustard J.A."/>
            <person name="Pan H."/>
            <person name="Reese J.T."/>
            <person name="Scharf M.E."/>
            <person name="Sun F."/>
            <person name="Vogel H."/>
            <person name="Xiao J."/>
            <person name="Yang W."/>
            <person name="Yang Z."/>
            <person name="Yang Z."/>
            <person name="Zhou J."/>
            <person name="Zhu J."/>
            <person name="Brent C.S."/>
            <person name="Elsik C.G."/>
            <person name="Goodisman M.A."/>
            <person name="Liberles D.A."/>
            <person name="Roe R.M."/>
            <person name="Vargo E.L."/>
            <person name="Vilcinskas A."/>
            <person name="Wang J."/>
            <person name="Bornberg-Bauer E."/>
            <person name="Korb J."/>
            <person name="Zhang G."/>
            <person name="Liebig J."/>
        </authorList>
    </citation>
    <scope>NUCLEOTIDE SEQUENCE [LARGE SCALE GENOMIC DNA]</scope>
    <source>
        <tissue evidence="4">Whole organism</tissue>
    </source>
</reference>
<dbReference type="PRINTS" id="PR00947">
    <property type="entry name" value="CUTICLE"/>
</dbReference>
<dbReference type="AlphaFoldDB" id="A0A067R2T5"/>